<dbReference type="EMBL" id="AMCI01002208">
    <property type="protein sequence ID" value="EJX03339.1"/>
    <property type="molecule type" value="Genomic_DNA"/>
</dbReference>
<organism evidence="1">
    <name type="scientific">gut metagenome</name>
    <dbReference type="NCBI Taxonomy" id="749906"/>
    <lineage>
        <taxon>unclassified sequences</taxon>
        <taxon>metagenomes</taxon>
        <taxon>organismal metagenomes</taxon>
    </lineage>
</organism>
<comment type="caution">
    <text evidence="1">The sequence shown here is derived from an EMBL/GenBank/DDBJ whole genome shotgun (WGS) entry which is preliminary data.</text>
</comment>
<reference evidence="1" key="1">
    <citation type="journal article" date="2012" name="PLoS ONE">
        <title>Gene sets for utilization of primary and secondary nutrition supplies in the distal gut of endangered iberian lynx.</title>
        <authorList>
            <person name="Alcaide M."/>
            <person name="Messina E."/>
            <person name="Richter M."/>
            <person name="Bargiela R."/>
            <person name="Peplies J."/>
            <person name="Huws S.A."/>
            <person name="Newbold C.J."/>
            <person name="Golyshin P.N."/>
            <person name="Simon M.A."/>
            <person name="Lopez G."/>
            <person name="Yakimov M.M."/>
            <person name="Ferrer M."/>
        </authorList>
    </citation>
    <scope>NUCLEOTIDE SEQUENCE</scope>
</reference>
<name>J9G904_9ZZZZ</name>
<evidence type="ECO:0000313" key="1">
    <source>
        <dbReference type="EMBL" id="EJX03339.1"/>
    </source>
</evidence>
<protein>
    <submittedName>
        <fullName evidence="1">Uncharacterized protein</fullName>
    </submittedName>
</protein>
<gene>
    <name evidence="1" type="ORF">EVA_08555</name>
</gene>
<proteinExistence type="predicted"/>
<accession>J9G904</accession>
<dbReference type="AlphaFoldDB" id="J9G904"/>
<sequence length="48" mass="5534">MLFWNVEFFVKAYQDTLTLNCQKGIVITKKTFGSRSFRIGKKLTGGFL</sequence>